<dbReference type="GO" id="GO:0016791">
    <property type="term" value="F:phosphatase activity"/>
    <property type="evidence" value="ECO:0007669"/>
    <property type="project" value="UniProtKB-ARBA"/>
</dbReference>
<dbReference type="HOGENOM" id="CLU_044146_0_1_9"/>
<dbReference type="AlphaFoldDB" id="A5KNX9"/>
<dbReference type="GO" id="GO:0000287">
    <property type="term" value="F:magnesium ion binding"/>
    <property type="evidence" value="ECO:0007669"/>
    <property type="project" value="TreeGrafter"/>
</dbReference>
<dbReference type="PANTHER" id="PTHR10000">
    <property type="entry name" value="PHOSPHOSERINE PHOSPHATASE"/>
    <property type="match status" value="1"/>
</dbReference>
<gene>
    <name evidence="1" type="ORF">RUMTOR_01956</name>
</gene>
<dbReference type="EMBL" id="AAVP02000010">
    <property type="protein sequence ID" value="EDK23877.1"/>
    <property type="molecule type" value="Genomic_DNA"/>
</dbReference>
<sequence length="305" mass="34148">MIKAEKAAFKSGERQNGKERGISMTHKIKMIGLDLDGTLLTDKKELTVRTREVLAKAIRSGIVVLVATGRPWMGVPEELREFPGMNYALTSNGARIIDTRTGNVIEEHLLSVKSAKKALEICRKYDTLQEVYFDGQGYAPAEKMEFVERYHKNPNMWEYMRKTRIPVDDIFELVDRENRGLDKTQALFADMSERKRAWEELARHEDLELVGSLRYNIEVNAAGVNKGTGLVNLGSRLGIKREEIMAFGDGDNDTVMLKEVGFGVAMANGEPQVKEAADYITLSNEEDGVAQAIERFVLGGGEARC</sequence>
<dbReference type="NCBIfam" id="TIGR01484">
    <property type="entry name" value="HAD-SF-IIB"/>
    <property type="match status" value="1"/>
</dbReference>
<dbReference type="SUPFAM" id="SSF56784">
    <property type="entry name" value="HAD-like"/>
    <property type="match status" value="1"/>
</dbReference>
<evidence type="ECO:0000313" key="2">
    <source>
        <dbReference type="Proteomes" id="UP000003577"/>
    </source>
</evidence>
<dbReference type="InterPro" id="IPR036412">
    <property type="entry name" value="HAD-like_sf"/>
</dbReference>
<proteinExistence type="predicted"/>
<comment type="caution">
    <text evidence="1">The sequence shown here is derived from an EMBL/GenBank/DDBJ whole genome shotgun (WGS) entry which is preliminary data.</text>
</comment>
<protein>
    <submittedName>
        <fullName evidence="1">Cof-like hydrolase</fullName>
    </submittedName>
</protein>
<dbReference type="Pfam" id="PF08282">
    <property type="entry name" value="Hydrolase_3"/>
    <property type="match status" value="1"/>
</dbReference>
<dbReference type="InterPro" id="IPR023214">
    <property type="entry name" value="HAD_sf"/>
</dbReference>
<dbReference type="SFLD" id="SFLDS00003">
    <property type="entry name" value="Haloacid_Dehalogenase"/>
    <property type="match status" value="1"/>
</dbReference>
<dbReference type="Gene3D" id="3.30.1240.10">
    <property type="match status" value="1"/>
</dbReference>
<organism evidence="1 2">
    <name type="scientific">[Ruminococcus] torques ATCC 27756</name>
    <dbReference type="NCBI Taxonomy" id="411460"/>
    <lineage>
        <taxon>Bacteria</taxon>
        <taxon>Bacillati</taxon>
        <taxon>Bacillota</taxon>
        <taxon>Clostridia</taxon>
        <taxon>Lachnospirales</taxon>
        <taxon>Lachnospiraceae</taxon>
        <taxon>Mediterraneibacter</taxon>
    </lineage>
</organism>
<reference evidence="1 2" key="2">
    <citation type="submission" date="2007-04" db="EMBL/GenBank/DDBJ databases">
        <title>Draft genome sequence of Ruminococcus torques (ATCC 27756).</title>
        <authorList>
            <person name="Sudarsanam P."/>
            <person name="Ley R."/>
            <person name="Guruge J."/>
            <person name="Turnbaugh P.J."/>
            <person name="Mahowald M."/>
            <person name="Liep D."/>
            <person name="Gordon J."/>
        </authorList>
    </citation>
    <scope>NUCLEOTIDE SEQUENCE [LARGE SCALE GENOMIC DNA]</scope>
    <source>
        <strain evidence="1 2">ATCC 27756</strain>
    </source>
</reference>
<dbReference type="CDD" id="cd07516">
    <property type="entry name" value="HAD_Pase"/>
    <property type="match status" value="1"/>
</dbReference>
<dbReference type="InterPro" id="IPR000150">
    <property type="entry name" value="Cof"/>
</dbReference>
<reference evidence="1 2" key="1">
    <citation type="submission" date="2007-03" db="EMBL/GenBank/DDBJ databases">
        <authorList>
            <person name="Fulton L."/>
            <person name="Clifton S."/>
            <person name="Fulton B."/>
            <person name="Xu J."/>
            <person name="Minx P."/>
            <person name="Pepin K.H."/>
            <person name="Johnson M."/>
            <person name="Thiruvilangam P."/>
            <person name="Bhonagiri V."/>
            <person name="Nash W.E."/>
            <person name="Mardis E.R."/>
            <person name="Wilson R.K."/>
        </authorList>
    </citation>
    <scope>NUCLEOTIDE SEQUENCE [LARGE SCALE GENOMIC DNA]</scope>
    <source>
        <strain evidence="1 2">ATCC 27756</strain>
    </source>
</reference>
<dbReference type="SFLD" id="SFLDG01140">
    <property type="entry name" value="C2.B:_Phosphomannomutase_and_P"/>
    <property type="match status" value="1"/>
</dbReference>
<dbReference type="PaxDb" id="411460-RUMTOR_01956"/>
<dbReference type="Gene3D" id="3.40.50.1000">
    <property type="entry name" value="HAD superfamily/HAD-like"/>
    <property type="match status" value="1"/>
</dbReference>
<dbReference type="PANTHER" id="PTHR10000:SF8">
    <property type="entry name" value="HAD SUPERFAMILY HYDROLASE-LIKE, TYPE 3"/>
    <property type="match status" value="1"/>
</dbReference>
<dbReference type="InterPro" id="IPR006379">
    <property type="entry name" value="HAD-SF_hydro_IIB"/>
</dbReference>
<dbReference type="Proteomes" id="UP000003577">
    <property type="component" value="Unassembled WGS sequence"/>
</dbReference>
<name>A5KNX9_9FIRM</name>
<accession>A5KNX9</accession>
<keyword evidence="1" id="KW-0378">Hydrolase</keyword>
<dbReference type="PROSITE" id="PS01229">
    <property type="entry name" value="COF_2"/>
    <property type="match status" value="1"/>
</dbReference>
<dbReference type="GO" id="GO:0005829">
    <property type="term" value="C:cytosol"/>
    <property type="evidence" value="ECO:0007669"/>
    <property type="project" value="TreeGrafter"/>
</dbReference>
<evidence type="ECO:0000313" key="1">
    <source>
        <dbReference type="EMBL" id="EDK23877.1"/>
    </source>
</evidence>
<dbReference type="NCBIfam" id="TIGR00099">
    <property type="entry name" value="Cof-subfamily"/>
    <property type="match status" value="1"/>
</dbReference>